<dbReference type="InterPro" id="IPR001851">
    <property type="entry name" value="ABC_transp_permease"/>
</dbReference>
<dbReference type="EMBL" id="NAFI01000129">
    <property type="protein sequence ID" value="OSJ18468.1"/>
    <property type="molecule type" value="Genomic_DNA"/>
</dbReference>
<dbReference type="AlphaFoldDB" id="A0A1X3HES1"/>
<dbReference type="PANTHER" id="PTHR32196">
    <property type="entry name" value="ABC TRANSPORTER PERMEASE PROTEIN YPHD-RELATED-RELATED"/>
    <property type="match status" value="1"/>
</dbReference>
<comment type="subcellular location">
    <subcellularLocation>
        <location evidence="1">Cell membrane</location>
        <topology evidence="1">Multi-pass membrane protein</topology>
    </subcellularLocation>
</comment>
<feature type="transmembrane region" description="Helical" evidence="6">
    <location>
        <begin position="201"/>
        <end position="224"/>
    </location>
</feature>
<feature type="transmembrane region" description="Helical" evidence="6">
    <location>
        <begin position="147"/>
        <end position="164"/>
    </location>
</feature>
<feature type="transmembrane region" description="Helical" evidence="6">
    <location>
        <begin position="75"/>
        <end position="96"/>
    </location>
</feature>
<evidence type="ECO:0000256" key="6">
    <source>
        <dbReference type="SAM" id="Phobius"/>
    </source>
</evidence>
<feature type="transmembrane region" description="Helical" evidence="6">
    <location>
        <begin position="288"/>
        <end position="307"/>
    </location>
</feature>
<evidence type="ECO:0000256" key="2">
    <source>
        <dbReference type="ARBA" id="ARBA00022475"/>
    </source>
</evidence>
<evidence type="ECO:0000313" key="10">
    <source>
        <dbReference type="Proteomes" id="UP000193884"/>
    </source>
</evidence>
<feature type="transmembrane region" description="Helical" evidence="6">
    <location>
        <begin position="116"/>
        <end position="140"/>
    </location>
</feature>
<dbReference type="CDD" id="cd06579">
    <property type="entry name" value="TM_PBP1_transp_AraH_like"/>
    <property type="match status" value="1"/>
</dbReference>
<dbReference type="Proteomes" id="UP000193884">
    <property type="component" value="Unassembled WGS sequence"/>
</dbReference>
<keyword evidence="4 6" id="KW-1133">Transmembrane helix</keyword>
<comment type="caution">
    <text evidence="7">The sequence shown here is derived from an EMBL/GenBank/DDBJ whole genome shotgun (WGS) entry which is preliminary data.</text>
</comment>
<protein>
    <submittedName>
        <fullName evidence="7">Sugar ABC transporter permease</fullName>
    </submittedName>
</protein>
<feature type="transmembrane region" description="Helical" evidence="6">
    <location>
        <begin position="12"/>
        <end position="29"/>
    </location>
</feature>
<keyword evidence="2" id="KW-1003">Cell membrane</keyword>
<gene>
    <name evidence="8" type="ORF">BST63_34235</name>
    <name evidence="7" type="ORF">BSZ18_02175</name>
</gene>
<dbReference type="Pfam" id="PF02653">
    <property type="entry name" value="BPD_transp_2"/>
    <property type="match status" value="1"/>
</dbReference>
<sequence>MLDDLAIRIRQNIGLVTAILLFCALYIFYNAAHPRGFSSAVLVQNGDEIFALAMLAMAQTVPVLMSGLDLSVGAVMTMVGCFASYLLTGAAGGAPLHLDLFGVHLGLGTFPGGVSGILLGIAVCLVIGAAAGFINGCVVVYGRIQPIIATLATGAVYIGIALFLRPTPGGKIDVDLNWALTNSLGDFASTVHIFDDGAAAWFAPFAWIPVPFVLLVLIPLLVWVPFRRSVLGRAVYAIGSAEGAAYMSGLPIERAKIAAFTLAGFFAGCGGLFLAIQTSSGNADIPQAGAYTLNSIASVVIGGTSLLGGTGSAIGSIFGAMVLRVISFFFRIFDIAPLLQPLFEGVILLAAVSIGALGMLRVKNTLELFR</sequence>
<feature type="transmembrane region" description="Helical" evidence="6">
    <location>
        <begin position="257"/>
        <end position="276"/>
    </location>
</feature>
<accession>A0A1X3HES1</accession>
<dbReference type="EMBL" id="NAFK01000177">
    <property type="protein sequence ID" value="OSJ20822.1"/>
    <property type="molecule type" value="Genomic_DNA"/>
</dbReference>
<organism evidence="7 9">
    <name type="scientific">Bradyrhizobium canariense</name>
    <dbReference type="NCBI Taxonomy" id="255045"/>
    <lineage>
        <taxon>Bacteria</taxon>
        <taxon>Pseudomonadati</taxon>
        <taxon>Pseudomonadota</taxon>
        <taxon>Alphaproteobacteria</taxon>
        <taxon>Hyphomicrobiales</taxon>
        <taxon>Nitrobacteraceae</taxon>
        <taxon>Bradyrhizobium</taxon>
    </lineage>
</organism>
<keyword evidence="5 6" id="KW-0472">Membrane</keyword>
<name>A0A1X3HES1_9BRAD</name>
<keyword evidence="10" id="KW-1185">Reference proteome</keyword>
<dbReference type="OrthoDB" id="7905859at2"/>
<feature type="transmembrane region" description="Helical" evidence="6">
    <location>
        <begin position="339"/>
        <end position="360"/>
    </location>
</feature>
<evidence type="ECO:0000256" key="3">
    <source>
        <dbReference type="ARBA" id="ARBA00022692"/>
    </source>
</evidence>
<dbReference type="GO" id="GO:0005886">
    <property type="term" value="C:plasma membrane"/>
    <property type="evidence" value="ECO:0007669"/>
    <property type="project" value="UniProtKB-SubCell"/>
</dbReference>
<dbReference type="RefSeq" id="WP_018459504.1">
    <property type="nucleotide sequence ID" value="NZ_NAEX01000187.1"/>
</dbReference>
<dbReference type="Proteomes" id="UP000193553">
    <property type="component" value="Unassembled WGS sequence"/>
</dbReference>
<evidence type="ECO:0000256" key="5">
    <source>
        <dbReference type="ARBA" id="ARBA00023136"/>
    </source>
</evidence>
<keyword evidence="3 6" id="KW-0812">Transmembrane</keyword>
<evidence type="ECO:0000313" key="8">
    <source>
        <dbReference type="EMBL" id="OSJ20822.1"/>
    </source>
</evidence>
<feature type="transmembrane region" description="Helical" evidence="6">
    <location>
        <begin position="49"/>
        <end position="68"/>
    </location>
</feature>
<evidence type="ECO:0000313" key="7">
    <source>
        <dbReference type="EMBL" id="OSJ18468.1"/>
    </source>
</evidence>
<evidence type="ECO:0000256" key="1">
    <source>
        <dbReference type="ARBA" id="ARBA00004651"/>
    </source>
</evidence>
<evidence type="ECO:0000256" key="4">
    <source>
        <dbReference type="ARBA" id="ARBA00022989"/>
    </source>
</evidence>
<dbReference type="GO" id="GO:0022857">
    <property type="term" value="F:transmembrane transporter activity"/>
    <property type="evidence" value="ECO:0007669"/>
    <property type="project" value="InterPro"/>
</dbReference>
<evidence type="ECO:0000313" key="9">
    <source>
        <dbReference type="Proteomes" id="UP000193553"/>
    </source>
</evidence>
<reference evidence="9 10" key="1">
    <citation type="submission" date="2017-03" db="EMBL/GenBank/DDBJ databases">
        <title>Whole genome sequences of fourteen strains of Bradyrhizobium canariense and one strain of Bradyrhizobium japonicum isolated from Lupinus (Papilionoideae: Genisteae) species in Algeria.</title>
        <authorList>
            <person name="Crovadore J."/>
            <person name="Chekireb D."/>
            <person name="Brachmann A."/>
            <person name="Chablais R."/>
            <person name="Cochard B."/>
            <person name="Lefort F."/>
        </authorList>
    </citation>
    <scope>NUCLEOTIDE SEQUENCE [LARGE SCALE GENOMIC DNA]</scope>
    <source>
        <strain evidence="7 9">UBMA195</strain>
        <strain evidence="8 10">UBMAN05</strain>
    </source>
</reference>
<proteinExistence type="predicted"/>